<dbReference type="AlphaFoldDB" id="J3N2Q3"/>
<evidence type="ECO:0000313" key="2">
    <source>
        <dbReference type="EnsemblPlants" id="OB10G18010.1"/>
    </source>
</evidence>
<organism evidence="2">
    <name type="scientific">Oryza brachyantha</name>
    <name type="common">malo sina</name>
    <dbReference type="NCBI Taxonomy" id="4533"/>
    <lineage>
        <taxon>Eukaryota</taxon>
        <taxon>Viridiplantae</taxon>
        <taxon>Streptophyta</taxon>
        <taxon>Embryophyta</taxon>
        <taxon>Tracheophyta</taxon>
        <taxon>Spermatophyta</taxon>
        <taxon>Magnoliopsida</taxon>
        <taxon>Liliopsida</taxon>
        <taxon>Poales</taxon>
        <taxon>Poaceae</taxon>
        <taxon>BOP clade</taxon>
        <taxon>Oryzoideae</taxon>
        <taxon>Oryzeae</taxon>
        <taxon>Oryzinae</taxon>
        <taxon>Oryza</taxon>
    </lineage>
</organism>
<evidence type="ECO:0000256" key="1">
    <source>
        <dbReference type="SAM" id="SignalP"/>
    </source>
</evidence>
<keyword evidence="3" id="KW-1185">Reference proteome</keyword>
<reference evidence="2" key="2">
    <citation type="submission" date="2013-04" db="UniProtKB">
        <authorList>
            <consortium name="EnsemblPlants"/>
        </authorList>
    </citation>
    <scope>IDENTIFICATION</scope>
</reference>
<dbReference type="Gramene" id="OB10G18010.1">
    <property type="protein sequence ID" value="OB10G18010.1"/>
    <property type="gene ID" value="OB10G18010"/>
</dbReference>
<proteinExistence type="predicted"/>
<evidence type="ECO:0000313" key="3">
    <source>
        <dbReference type="Proteomes" id="UP000006038"/>
    </source>
</evidence>
<dbReference type="Proteomes" id="UP000006038">
    <property type="component" value="Chromosome 10"/>
</dbReference>
<keyword evidence="1" id="KW-0732">Signal</keyword>
<accession>J3N2Q3</accession>
<name>J3N2Q3_ORYBR</name>
<dbReference type="EnsemblPlants" id="OB10G18010.1">
    <property type="protein sequence ID" value="OB10G18010.1"/>
    <property type="gene ID" value="OB10G18010"/>
</dbReference>
<protein>
    <submittedName>
        <fullName evidence="2">Uncharacterized protein</fullName>
    </submittedName>
</protein>
<reference evidence="2" key="1">
    <citation type="journal article" date="2013" name="Nat. Commun.">
        <title>Whole-genome sequencing of Oryza brachyantha reveals mechanisms underlying Oryza genome evolution.</title>
        <authorList>
            <person name="Chen J."/>
            <person name="Huang Q."/>
            <person name="Gao D."/>
            <person name="Wang J."/>
            <person name="Lang Y."/>
            <person name="Liu T."/>
            <person name="Li B."/>
            <person name="Bai Z."/>
            <person name="Luis Goicoechea J."/>
            <person name="Liang C."/>
            <person name="Chen C."/>
            <person name="Zhang W."/>
            <person name="Sun S."/>
            <person name="Liao Y."/>
            <person name="Zhang X."/>
            <person name="Yang L."/>
            <person name="Song C."/>
            <person name="Wang M."/>
            <person name="Shi J."/>
            <person name="Liu G."/>
            <person name="Liu J."/>
            <person name="Zhou H."/>
            <person name="Zhou W."/>
            <person name="Yu Q."/>
            <person name="An N."/>
            <person name="Chen Y."/>
            <person name="Cai Q."/>
            <person name="Wang B."/>
            <person name="Liu B."/>
            <person name="Min J."/>
            <person name="Huang Y."/>
            <person name="Wu H."/>
            <person name="Li Z."/>
            <person name="Zhang Y."/>
            <person name="Yin Y."/>
            <person name="Song W."/>
            <person name="Jiang J."/>
            <person name="Jackson S.A."/>
            <person name="Wing R.A."/>
            <person name="Wang J."/>
            <person name="Chen M."/>
        </authorList>
    </citation>
    <scope>NUCLEOTIDE SEQUENCE [LARGE SCALE GENOMIC DNA]</scope>
    <source>
        <strain evidence="2">cv. IRGC 101232</strain>
    </source>
</reference>
<feature type="signal peptide" evidence="1">
    <location>
        <begin position="1"/>
        <end position="20"/>
    </location>
</feature>
<feature type="chain" id="PRO_5003774705" evidence="1">
    <location>
        <begin position="21"/>
        <end position="50"/>
    </location>
</feature>
<sequence>MLLLLFAAAASSLALSSARASQKALCVSRLSFLHAINNLESLCFNYFVSC</sequence>
<dbReference type="HOGENOM" id="CLU_3127493_0_0_1"/>